<evidence type="ECO:0000313" key="6">
    <source>
        <dbReference type="Proteomes" id="UP000433366"/>
    </source>
</evidence>
<dbReference type="AlphaFoldDB" id="A0A0C6EL88"/>
<reference evidence="6 7" key="3">
    <citation type="submission" date="2019-11" db="EMBL/GenBank/DDBJ databases">
        <title>Implementation of targeted gown and glove precautions to prevent Staphylococcus aureus acquisition in community-based nursing homes.</title>
        <authorList>
            <person name="Stine O.C."/>
        </authorList>
    </citation>
    <scope>NUCLEOTIDE SEQUENCE [LARGE SCALE GENOMIC DNA]</scope>
    <source>
        <strain evidence="3 7">S_2023.LVRQ.AN</strain>
        <strain evidence="2 6">S_4031.LGMP.AI</strain>
    </source>
</reference>
<evidence type="ECO:0000313" key="3">
    <source>
        <dbReference type="EMBL" id="MVL44136.1"/>
    </source>
</evidence>
<accession>A0A0C6EL88</accession>
<dbReference type="RefSeq" id="WP_000435355.1">
    <property type="nucleotide sequence ID" value="NZ_BBKC01000097.1"/>
</dbReference>
<dbReference type="EMBL" id="WPVZ01000086">
    <property type="protein sequence ID" value="MVL44136.1"/>
    <property type="molecule type" value="Genomic_DNA"/>
</dbReference>
<organism evidence="1">
    <name type="scientific">Staphylococcus aureus</name>
    <dbReference type="NCBI Taxonomy" id="1280"/>
    <lineage>
        <taxon>Bacteria</taxon>
        <taxon>Bacillati</taxon>
        <taxon>Bacillota</taxon>
        <taxon>Bacilli</taxon>
        <taxon>Bacillales</taxon>
        <taxon>Staphylococcaceae</taxon>
        <taxon>Staphylococcus</taxon>
    </lineage>
</organism>
<dbReference type="Proteomes" id="UP000433366">
    <property type="component" value="Unassembled WGS sequence"/>
</dbReference>
<dbReference type="Proteomes" id="UP000254224">
    <property type="component" value="Unassembled WGS sequence"/>
</dbReference>
<dbReference type="EMBL" id="UHAI01000002">
    <property type="protein sequence ID" value="SUK18622.1"/>
    <property type="molecule type" value="Genomic_DNA"/>
</dbReference>
<dbReference type="EMBL" id="AB983235">
    <property type="protein sequence ID" value="BAQ35602.1"/>
    <property type="molecule type" value="Genomic_DNA"/>
</dbReference>
<evidence type="ECO:0000313" key="4">
    <source>
        <dbReference type="EMBL" id="SUK18622.1"/>
    </source>
</evidence>
<evidence type="ECO:0000313" key="7">
    <source>
        <dbReference type="Proteomes" id="UP000434412"/>
    </source>
</evidence>
<proteinExistence type="predicted"/>
<evidence type="ECO:0000313" key="1">
    <source>
        <dbReference type="EMBL" id="BAQ35602.1"/>
    </source>
</evidence>
<protein>
    <submittedName>
        <fullName evidence="4">Hypothetical phage-related protein</fullName>
    </submittedName>
</protein>
<evidence type="ECO:0000313" key="5">
    <source>
        <dbReference type="Proteomes" id="UP000254224"/>
    </source>
</evidence>
<dbReference type="EMBL" id="AB983197">
    <property type="protein sequence ID" value="BAQ25944.1"/>
    <property type="molecule type" value="Genomic_DNA"/>
</dbReference>
<dbReference type="PATRIC" id="fig|1280.3530.peg.1743"/>
<reference evidence="1" key="1">
    <citation type="submission" date="2014-08" db="EMBL/GenBank/DDBJ databases">
        <title>Comparative genomics of MRSA.</title>
        <authorList>
            <person name="Yamamoto T."/>
        </authorList>
    </citation>
    <scope>NUCLEOTIDE SEQUENCE</scope>
    <source>
        <strain evidence="1">OC3</strain>
    </source>
</reference>
<dbReference type="Proteomes" id="UP000434412">
    <property type="component" value="Unassembled WGS sequence"/>
</dbReference>
<gene>
    <name evidence="2" type="ORF">GO793_04430</name>
    <name evidence="3" type="ORF">GO941_01320</name>
    <name evidence="4" type="ORF">NCTC7972_02173</name>
</gene>
<evidence type="ECO:0000313" key="2">
    <source>
        <dbReference type="EMBL" id="MVI55104.1"/>
    </source>
</evidence>
<dbReference type="EMBL" id="WPRH01000309">
    <property type="protein sequence ID" value="MVI55104.1"/>
    <property type="molecule type" value="Genomic_DNA"/>
</dbReference>
<reference evidence="4 5" key="2">
    <citation type="submission" date="2018-06" db="EMBL/GenBank/DDBJ databases">
        <authorList>
            <consortium name="Pathogen Informatics"/>
            <person name="Doyle S."/>
        </authorList>
    </citation>
    <scope>NUCLEOTIDE SEQUENCE [LARGE SCALE GENOMIC DNA]</scope>
    <source>
        <strain evidence="4 5">NCTC7972</strain>
    </source>
</reference>
<sequence length="147" mass="17232">MEQITLTKEELKEIIAKEVRNAIKGEKPISSGAIFSKVRINNDDLEEINKKLNFAKDLSLGRLRKLNHPIPLKKYQHGFESIHQKAYVQDVHDHIRKLTLSIFGVTLNSDLSESEYNLAAKFYRDIKNYYLYIYEKRVSELTIDDFE</sequence>
<name>A0A0C6EL88_STAAU</name>